<gene>
    <name evidence="7" type="ORF">CLO192961_LOCUS98195</name>
</gene>
<comment type="subcellular location">
    <subcellularLocation>
        <location evidence="1">Nucleus</location>
    </subcellularLocation>
</comment>
<proteinExistence type="predicted"/>
<keyword evidence="2" id="KW-0479">Metal-binding</keyword>
<accession>A0ABY6TW93</accession>
<evidence type="ECO:0000256" key="1">
    <source>
        <dbReference type="ARBA" id="ARBA00004123"/>
    </source>
</evidence>
<evidence type="ECO:0000256" key="5">
    <source>
        <dbReference type="SAM" id="MobiDB-lite"/>
    </source>
</evidence>
<dbReference type="Proteomes" id="UP000766486">
    <property type="component" value="Unassembled WGS sequence"/>
</dbReference>
<evidence type="ECO:0000256" key="2">
    <source>
        <dbReference type="ARBA" id="ARBA00022723"/>
    </source>
</evidence>
<organism evidence="7 8">
    <name type="scientific">Bionectria ochroleuca</name>
    <name type="common">Gliocladium roseum</name>
    <dbReference type="NCBI Taxonomy" id="29856"/>
    <lineage>
        <taxon>Eukaryota</taxon>
        <taxon>Fungi</taxon>
        <taxon>Dikarya</taxon>
        <taxon>Ascomycota</taxon>
        <taxon>Pezizomycotina</taxon>
        <taxon>Sordariomycetes</taxon>
        <taxon>Hypocreomycetidae</taxon>
        <taxon>Hypocreales</taxon>
        <taxon>Bionectriaceae</taxon>
        <taxon>Clonostachys</taxon>
    </lineage>
</organism>
<keyword evidence="4" id="KW-0539">Nucleus</keyword>
<dbReference type="PANTHER" id="PTHR46910">
    <property type="entry name" value="TRANSCRIPTION FACTOR PDR1"/>
    <property type="match status" value="1"/>
</dbReference>
<feature type="compositionally biased region" description="Polar residues" evidence="5">
    <location>
        <begin position="325"/>
        <end position="337"/>
    </location>
</feature>
<dbReference type="InterPro" id="IPR007219">
    <property type="entry name" value="XnlR_reg_dom"/>
</dbReference>
<keyword evidence="8" id="KW-1185">Reference proteome</keyword>
<sequence>MSNQKRSPALLGFEEPEQERRKHAWWCVYYLDRMLSMALGRPVAIRDMDCDVELEAEGCLDDAHMGFFTILSLRKIIGDILDTVSAVGTVKNSRTPSSELQNWVTAKVPESLKAAQEGNLKLERLLALSGYFSGLMLLYRYLMSNPHRSSPLKGTEAAMRCARAATNCIGISQQLLDSMPVCPDLIFHFQNVFTASMVLLHCIRRSEDHVFKESALKQVEIAIHALRRLQPIWPEVETMSRCLEEYLELILESLEKGASFRQCLFHHDAHELTGLEWRRETTEDAIDFPVWTDMDLASLFGSEMDIPILPVEPDSQSLSHDDVASHSSYNTRSAKSANYNQRSIPSAFGATSLDSRLQEMDQALWGYMMPGEH</sequence>
<evidence type="ECO:0000313" key="7">
    <source>
        <dbReference type="EMBL" id="VUC22937.1"/>
    </source>
</evidence>
<name>A0ABY6TW93_BIOOC</name>
<evidence type="ECO:0000259" key="6">
    <source>
        <dbReference type="SMART" id="SM00906"/>
    </source>
</evidence>
<dbReference type="Pfam" id="PF04082">
    <property type="entry name" value="Fungal_trans"/>
    <property type="match status" value="1"/>
</dbReference>
<dbReference type="PANTHER" id="PTHR46910:SF3">
    <property type="entry name" value="HALOTOLERANCE PROTEIN 9-RELATED"/>
    <property type="match status" value="1"/>
</dbReference>
<dbReference type="CDD" id="cd12148">
    <property type="entry name" value="fungal_TF_MHR"/>
    <property type="match status" value="1"/>
</dbReference>
<evidence type="ECO:0000256" key="3">
    <source>
        <dbReference type="ARBA" id="ARBA00023125"/>
    </source>
</evidence>
<evidence type="ECO:0000313" key="8">
    <source>
        <dbReference type="Proteomes" id="UP000766486"/>
    </source>
</evidence>
<feature type="domain" description="Xylanolytic transcriptional activator regulatory" evidence="6">
    <location>
        <begin position="9"/>
        <end position="61"/>
    </location>
</feature>
<feature type="region of interest" description="Disordered" evidence="5">
    <location>
        <begin position="311"/>
        <end position="337"/>
    </location>
</feature>
<dbReference type="SMART" id="SM00906">
    <property type="entry name" value="Fungal_trans"/>
    <property type="match status" value="1"/>
</dbReference>
<dbReference type="InterPro" id="IPR050987">
    <property type="entry name" value="AtrR-like"/>
</dbReference>
<dbReference type="EMBL" id="CABFNS010000698">
    <property type="protein sequence ID" value="VUC22937.1"/>
    <property type="molecule type" value="Genomic_DNA"/>
</dbReference>
<reference evidence="7 8" key="1">
    <citation type="submission" date="2019-06" db="EMBL/GenBank/DDBJ databases">
        <authorList>
            <person name="Broberg M."/>
        </authorList>
    </citation>
    <scope>NUCLEOTIDE SEQUENCE [LARGE SCALE GENOMIC DNA]</scope>
</reference>
<keyword evidence="3" id="KW-0238">DNA-binding</keyword>
<evidence type="ECO:0000256" key="4">
    <source>
        <dbReference type="ARBA" id="ARBA00023242"/>
    </source>
</evidence>
<protein>
    <recommendedName>
        <fullName evidence="6">Xylanolytic transcriptional activator regulatory domain-containing protein</fullName>
    </recommendedName>
</protein>
<comment type="caution">
    <text evidence="7">The sequence shown here is derived from an EMBL/GenBank/DDBJ whole genome shotgun (WGS) entry which is preliminary data.</text>
</comment>